<dbReference type="UniPathway" id="UPA00070"/>
<organism evidence="11">
    <name type="scientific">marine sediment metagenome</name>
    <dbReference type="NCBI Taxonomy" id="412755"/>
    <lineage>
        <taxon>unclassified sequences</taxon>
        <taxon>metagenomes</taxon>
        <taxon>ecological metagenomes</taxon>
    </lineage>
</organism>
<comment type="cofactor">
    <cofactor evidence="1">
        <name>FMN</name>
        <dbReference type="ChEBI" id="CHEBI:58210"/>
    </cofactor>
</comment>
<evidence type="ECO:0000256" key="4">
    <source>
        <dbReference type="ARBA" id="ARBA00008008"/>
    </source>
</evidence>
<dbReference type="PROSITE" id="PS00911">
    <property type="entry name" value="DHODEHASE_1"/>
    <property type="match status" value="1"/>
</dbReference>
<evidence type="ECO:0000256" key="6">
    <source>
        <dbReference type="ARBA" id="ARBA00022630"/>
    </source>
</evidence>
<dbReference type="CDD" id="cd04740">
    <property type="entry name" value="DHOD_1B_like"/>
    <property type="match status" value="1"/>
</dbReference>
<gene>
    <name evidence="11" type="ORF">LCGC14_2986060</name>
</gene>
<keyword evidence="5" id="KW-0963">Cytoplasm</keyword>
<protein>
    <recommendedName>
        <fullName evidence="10">Dihydroorotate dehydrogenase catalytic domain-containing protein</fullName>
    </recommendedName>
</protein>
<evidence type="ECO:0000256" key="5">
    <source>
        <dbReference type="ARBA" id="ARBA00022490"/>
    </source>
</evidence>
<evidence type="ECO:0000256" key="2">
    <source>
        <dbReference type="ARBA" id="ARBA00004496"/>
    </source>
</evidence>
<dbReference type="EMBL" id="LAZR01061103">
    <property type="protein sequence ID" value="KKK64256.1"/>
    <property type="molecule type" value="Genomic_DNA"/>
</dbReference>
<feature type="domain" description="Dihydroorotate dehydrogenase catalytic" evidence="10">
    <location>
        <begin position="30"/>
        <end position="312"/>
    </location>
</feature>
<evidence type="ECO:0000256" key="8">
    <source>
        <dbReference type="ARBA" id="ARBA00022975"/>
    </source>
</evidence>
<accession>A0A0F8ZWC9</accession>
<dbReference type="Pfam" id="PF01180">
    <property type="entry name" value="DHO_dh"/>
    <property type="match status" value="1"/>
</dbReference>
<dbReference type="PIRSF" id="PIRSF000164">
    <property type="entry name" value="DHO_oxidase"/>
    <property type="match status" value="1"/>
</dbReference>
<keyword evidence="8" id="KW-0665">Pyrimidine biosynthesis</keyword>
<dbReference type="HAMAP" id="MF_00224">
    <property type="entry name" value="DHO_dh_type1"/>
    <property type="match status" value="1"/>
</dbReference>
<keyword evidence="6" id="KW-0285">Flavoprotein</keyword>
<feature type="non-terminal residue" evidence="11">
    <location>
        <position position="1"/>
    </location>
</feature>
<dbReference type="InterPro" id="IPR050074">
    <property type="entry name" value="DHO_dehydrogenase"/>
</dbReference>
<dbReference type="NCBIfam" id="NF005574">
    <property type="entry name" value="PRK07259.1"/>
    <property type="match status" value="1"/>
</dbReference>
<name>A0A0F8ZWC9_9ZZZZ</name>
<keyword evidence="9" id="KW-0560">Oxidoreductase</keyword>
<dbReference type="InterPro" id="IPR001295">
    <property type="entry name" value="Dihydroorotate_DH_CS"/>
</dbReference>
<evidence type="ECO:0000256" key="7">
    <source>
        <dbReference type="ARBA" id="ARBA00022643"/>
    </source>
</evidence>
<comment type="similarity">
    <text evidence="4">Belongs to the dihydroorotate dehydrogenase family. Type 1 subfamily.</text>
</comment>
<dbReference type="PROSITE" id="PS00912">
    <property type="entry name" value="DHODEHASE_2"/>
    <property type="match status" value="1"/>
</dbReference>
<evidence type="ECO:0000259" key="10">
    <source>
        <dbReference type="Pfam" id="PF01180"/>
    </source>
</evidence>
<evidence type="ECO:0000256" key="3">
    <source>
        <dbReference type="ARBA" id="ARBA00004725"/>
    </source>
</evidence>
<comment type="subcellular location">
    <subcellularLocation>
        <location evidence="2">Cytoplasm</location>
    </subcellularLocation>
</comment>
<dbReference type="Gene3D" id="3.20.20.70">
    <property type="entry name" value="Aldolase class I"/>
    <property type="match status" value="1"/>
</dbReference>
<dbReference type="GO" id="GO:0004152">
    <property type="term" value="F:dihydroorotate dehydrogenase activity"/>
    <property type="evidence" value="ECO:0007669"/>
    <property type="project" value="InterPro"/>
</dbReference>
<dbReference type="PANTHER" id="PTHR48109:SF1">
    <property type="entry name" value="DIHYDROOROTATE DEHYDROGENASE (FUMARATE)"/>
    <property type="match status" value="1"/>
</dbReference>
<dbReference type="PANTHER" id="PTHR48109">
    <property type="entry name" value="DIHYDROOROTATE DEHYDROGENASE (QUINONE), MITOCHONDRIAL-RELATED"/>
    <property type="match status" value="1"/>
</dbReference>
<dbReference type="AlphaFoldDB" id="A0A0F8ZWC9"/>
<sequence length="338" mass="35751">QRATGGSARKAPCSNSRSWCLPKGNSDMDLKVKIGKMELQNPVLTASGTFGYGQEYAEYYDLSALGGVMMKGISLRPREGNPPPRVYETPSGMLNAIGLQNVGLKKFLKEKLPFIRKYETACIANILGSTPGEYVKLARALDEAGVDGIELNVSCPNVKKGGVAFASDMKGMARLVKKVRAEVKHAALIVKLSPNVTDIKVPARICEDEGADGISLINTITGMAIDSETRRPVLANITGGLSGPAIKPIALRMVWEAYHTVKIPIIGMGGISNGIDAVEFMLAGASAVAVGTANFVTPDAAPLVLEGIKEYMKAHGINSISELTGALRIPGDQPSSLL</sequence>
<dbReference type="InterPro" id="IPR033888">
    <property type="entry name" value="DHOD_1B"/>
</dbReference>
<dbReference type="NCBIfam" id="TIGR01037">
    <property type="entry name" value="pyrD_sub1_fam"/>
    <property type="match status" value="1"/>
</dbReference>
<comment type="caution">
    <text evidence="11">The sequence shown here is derived from an EMBL/GenBank/DDBJ whole genome shotgun (WGS) entry which is preliminary data.</text>
</comment>
<evidence type="ECO:0000313" key="11">
    <source>
        <dbReference type="EMBL" id="KKK64256.1"/>
    </source>
</evidence>
<comment type="pathway">
    <text evidence="3">Pyrimidine metabolism; UMP biosynthesis via de novo pathway.</text>
</comment>
<proteinExistence type="inferred from homology"/>
<reference evidence="11" key="1">
    <citation type="journal article" date="2015" name="Nature">
        <title>Complex archaea that bridge the gap between prokaryotes and eukaryotes.</title>
        <authorList>
            <person name="Spang A."/>
            <person name="Saw J.H."/>
            <person name="Jorgensen S.L."/>
            <person name="Zaremba-Niedzwiedzka K."/>
            <person name="Martijn J."/>
            <person name="Lind A.E."/>
            <person name="van Eijk R."/>
            <person name="Schleper C."/>
            <person name="Guy L."/>
            <person name="Ettema T.J."/>
        </authorList>
    </citation>
    <scope>NUCLEOTIDE SEQUENCE</scope>
</reference>
<keyword evidence="7" id="KW-0288">FMN</keyword>
<dbReference type="SUPFAM" id="SSF51395">
    <property type="entry name" value="FMN-linked oxidoreductases"/>
    <property type="match status" value="1"/>
</dbReference>
<dbReference type="InterPro" id="IPR049622">
    <property type="entry name" value="Dihydroorotate_DH_I"/>
</dbReference>
<dbReference type="GO" id="GO:0005737">
    <property type="term" value="C:cytoplasm"/>
    <property type="evidence" value="ECO:0007669"/>
    <property type="project" value="UniProtKB-SubCell"/>
</dbReference>
<dbReference type="GO" id="GO:0006207">
    <property type="term" value="P:'de novo' pyrimidine nucleobase biosynthetic process"/>
    <property type="evidence" value="ECO:0007669"/>
    <property type="project" value="InterPro"/>
</dbReference>
<dbReference type="InterPro" id="IPR013785">
    <property type="entry name" value="Aldolase_TIM"/>
</dbReference>
<dbReference type="InterPro" id="IPR024920">
    <property type="entry name" value="Dihydroorotate_DH_1"/>
</dbReference>
<dbReference type="InterPro" id="IPR005720">
    <property type="entry name" value="Dihydroorotate_DH_cat"/>
</dbReference>
<dbReference type="InterPro" id="IPR012135">
    <property type="entry name" value="Dihydroorotate_DH_1_2"/>
</dbReference>
<evidence type="ECO:0000256" key="1">
    <source>
        <dbReference type="ARBA" id="ARBA00001917"/>
    </source>
</evidence>
<dbReference type="FunFam" id="3.20.20.70:FF:000027">
    <property type="entry name" value="Dihydropyrimidine dehydrogenase [NADP(+)]"/>
    <property type="match status" value="1"/>
</dbReference>
<evidence type="ECO:0000256" key="9">
    <source>
        <dbReference type="ARBA" id="ARBA00023002"/>
    </source>
</evidence>
<dbReference type="GO" id="GO:0044205">
    <property type="term" value="P:'de novo' UMP biosynthetic process"/>
    <property type="evidence" value="ECO:0007669"/>
    <property type="project" value="UniProtKB-UniPathway"/>
</dbReference>